<evidence type="ECO:0008006" key="4">
    <source>
        <dbReference type="Google" id="ProtNLM"/>
    </source>
</evidence>
<reference evidence="2" key="2">
    <citation type="submission" date="2021-04" db="EMBL/GenBank/DDBJ databases">
        <authorList>
            <person name="Gilroy R."/>
        </authorList>
    </citation>
    <scope>NUCLEOTIDE SEQUENCE</scope>
    <source>
        <strain evidence="2">CHK186-16707</strain>
    </source>
</reference>
<feature type="region of interest" description="Disordered" evidence="1">
    <location>
        <begin position="20"/>
        <end position="89"/>
    </location>
</feature>
<evidence type="ECO:0000256" key="1">
    <source>
        <dbReference type="SAM" id="MobiDB-lite"/>
    </source>
</evidence>
<dbReference type="Proteomes" id="UP000824225">
    <property type="component" value="Unassembled WGS sequence"/>
</dbReference>
<name>A0A9D2HE46_9BACT</name>
<feature type="region of interest" description="Disordered" evidence="1">
    <location>
        <begin position="126"/>
        <end position="215"/>
    </location>
</feature>
<comment type="caution">
    <text evidence="2">The sequence shown here is derived from an EMBL/GenBank/DDBJ whole genome shotgun (WGS) entry which is preliminary data.</text>
</comment>
<feature type="region of interest" description="Disordered" evidence="1">
    <location>
        <begin position="262"/>
        <end position="293"/>
    </location>
</feature>
<feature type="compositionally biased region" description="Low complexity" evidence="1">
    <location>
        <begin position="126"/>
        <end position="148"/>
    </location>
</feature>
<reference evidence="2" key="1">
    <citation type="journal article" date="2021" name="PeerJ">
        <title>Extensive microbial diversity within the chicken gut microbiome revealed by metagenomics and culture.</title>
        <authorList>
            <person name="Gilroy R."/>
            <person name="Ravi A."/>
            <person name="Getino M."/>
            <person name="Pursley I."/>
            <person name="Horton D.L."/>
            <person name="Alikhan N.F."/>
            <person name="Baker D."/>
            <person name="Gharbi K."/>
            <person name="Hall N."/>
            <person name="Watson M."/>
            <person name="Adriaenssens E.M."/>
            <person name="Foster-Nyarko E."/>
            <person name="Jarju S."/>
            <person name="Secka A."/>
            <person name="Antonio M."/>
            <person name="Oren A."/>
            <person name="Chaudhuri R.R."/>
            <person name="La Ragione R."/>
            <person name="Hildebrand F."/>
            <person name="Pallen M.J."/>
        </authorList>
    </citation>
    <scope>NUCLEOTIDE SEQUENCE</scope>
    <source>
        <strain evidence="2">CHK186-16707</strain>
    </source>
</reference>
<feature type="compositionally biased region" description="Basic and acidic residues" evidence="1">
    <location>
        <begin position="149"/>
        <end position="164"/>
    </location>
</feature>
<feature type="compositionally biased region" description="Low complexity" evidence="1">
    <location>
        <begin position="76"/>
        <end position="88"/>
    </location>
</feature>
<feature type="compositionally biased region" description="Basic and acidic residues" evidence="1">
    <location>
        <begin position="53"/>
        <end position="75"/>
    </location>
</feature>
<dbReference type="InterPro" id="IPR021973">
    <property type="entry name" value="SprA-related"/>
</dbReference>
<dbReference type="AlphaFoldDB" id="A0A9D2HE46"/>
<feature type="compositionally biased region" description="Basic and acidic residues" evidence="1">
    <location>
        <begin position="22"/>
        <end position="42"/>
    </location>
</feature>
<evidence type="ECO:0000313" key="2">
    <source>
        <dbReference type="EMBL" id="HJA09433.1"/>
    </source>
</evidence>
<proteinExistence type="predicted"/>
<dbReference type="Pfam" id="PF12118">
    <property type="entry name" value="SprA-related"/>
    <property type="match status" value="1"/>
</dbReference>
<protein>
    <recommendedName>
        <fullName evidence="4">SprA-related family protein</fullName>
    </recommendedName>
</protein>
<evidence type="ECO:0000313" key="3">
    <source>
        <dbReference type="Proteomes" id="UP000824225"/>
    </source>
</evidence>
<gene>
    <name evidence="2" type="ORF">H9962_09665</name>
</gene>
<dbReference type="EMBL" id="DXAN01000031">
    <property type="protein sequence ID" value="HJA09433.1"/>
    <property type="molecule type" value="Genomic_DNA"/>
</dbReference>
<feature type="compositionally biased region" description="Basic and acidic residues" evidence="1">
    <location>
        <begin position="197"/>
        <end position="207"/>
    </location>
</feature>
<sequence>MEALSGIGSYAGIGFNLDAWDSGEHRQRREPSAVASSRRDASDTDATGLSLSPEKKEAVRRLEQRDREVRAHEQAHQAAAGGLALGGASFSLRAGPDGRMYAVGGEVQIDTSEESTPDATIAKARQIRAAANAPADPSSQDRAVAAEASRMESEARRDKAESETGRSSIGGPASLSGPPELSGPAASVSGPPQPLNRRTDELGRGDGGDVDGPFNAADYRRLHASAAADAMREAEARASADAAYAAQSQAEAYARALDLEAQSRVDTASSVPLPPDADMLPPQTPPADAQAMPDLAESVRPVDPAAVPAAGDYPPDRPSSALHAFNALAAPDRSRAAASPADADALRGPTETAEVLAAAMQRASRIYRRVSHVPTSLAPYGTGISQTV</sequence>
<organism evidence="2 3">
    <name type="scientific">Candidatus Mailhella merdigallinarum</name>
    <dbReference type="NCBI Taxonomy" id="2838658"/>
    <lineage>
        <taxon>Bacteria</taxon>
        <taxon>Pseudomonadati</taxon>
        <taxon>Thermodesulfobacteriota</taxon>
        <taxon>Desulfovibrionia</taxon>
        <taxon>Desulfovibrionales</taxon>
        <taxon>Desulfovibrionaceae</taxon>
        <taxon>Mailhella</taxon>
    </lineage>
</organism>
<accession>A0A9D2HE46</accession>